<dbReference type="RefSeq" id="WP_261821658.1">
    <property type="nucleotide sequence ID" value="NZ_BRLJ01000002.1"/>
</dbReference>
<name>A0ABQ5LHG8_9GAMM</name>
<evidence type="ECO:0000313" key="6">
    <source>
        <dbReference type="EMBL" id="GKX62411.1"/>
    </source>
</evidence>
<dbReference type="Pfam" id="PF04191">
    <property type="entry name" value="PEMT"/>
    <property type="match status" value="1"/>
</dbReference>
<organism evidence="6 7">
    <name type="scientific">Pragia fontium</name>
    <dbReference type="NCBI Taxonomy" id="82985"/>
    <lineage>
        <taxon>Bacteria</taxon>
        <taxon>Pseudomonadati</taxon>
        <taxon>Pseudomonadota</taxon>
        <taxon>Gammaproteobacteria</taxon>
        <taxon>Enterobacterales</taxon>
        <taxon>Budviciaceae</taxon>
        <taxon>Pragia</taxon>
    </lineage>
</organism>
<proteinExistence type="predicted"/>
<dbReference type="InterPro" id="IPR007318">
    <property type="entry name" value="Phopholipid_MeTrfase"/>
</dbReference>
<keyword evidence="4 5" id="KW-0472">Membrane</keyword>
<dbReference type="Gene3D" id="1.20.120.1630">
    <property type="match status" value="1"/>
</dbReference>
<evidence type="ECO:0000256" key="4">
    <source>
        <dbReference type="ARBA" id="ARBA00023136"/>
    </source>
</evidence>
<feature type="transmembrane region" description="Helical" evidence="5">
    <location>
        <begin position="40"/>
        <end position="64"/>
    </location>
</feature>
<dbReference type="PANTHER" id="PTHR12714">
    <property type="entry name" value="PROTEIN-S ISOPRENYLCYSTEINE O-METHYLTRANSFERASE"/>
    <property type="match status" value="1"/>
</dbReference>
<keyword evidence="3 5" id="KW-1133">Transmembrane helix</keyword>
<feature type="transmembrane region" description="Helical" evidence="5">
    <location>
        <begin position="15"/>
        <end position="33"/>
    </location>
</feature>
<reference evidence="6" key="1">
    <citation type="submission" date="2022-06" db="EMBL/GenBank/DDBJ databases">
        <title>Draft genome sequences of Pragia fontium str. JCM24417.</title>
        <authorList>
            <person name="Wakabayashi Y."/>
            <person name="Kojima K."/>
        </authorList>
    </citation>
    <scope>NUCLEOTIDE SEQUENCE</scope>
    <source>
        <strain evidence="6">JCM 24417</strain>
    </source>
</reference>
<dbReference type="EMBL" id="BRLJ01000002">
    <property type="protein sequence ID" value="GKX62411.1"/>
    <property type="molecule type" value="Genomic_DNA"/>
</dbReference>
<evidence type="ECO:0000256" key="2">
    <source>
        <dbReference type="ARBA" id="ARBA00022692"/>
    </source>
</evidence>
<evidence type="ECO:0000256" key="1">
    <source>
        <dbReference type="ARBA" id="ARBA00004127"/>
    </source>
</evidence>
<dbReference type="PANTHER" id="PTHR12714:SF24">
    <property type="entry name" value="SLR1182 PROTEIN"/>
    <property type="match status" value="1"/>
</dbReference>
<feature type="transmembrane region" description="Helical" evidence="5">
    <location>
        <begin position="94"/>
        <end position="125"/>
    </location>
</feature>
<evidence type="ECO:0000256" key="5">
    <source>
        <dbReference type="SAM" id="Phobius"/>
    </source>
</evidence>
<sequence length="156" mass="17878">MFNLSYLELRIPPPIIFMISLLLIALLNWLLPVNFPQTTLFMALCGVSFLASGLIGLISLRAFIRVKTTVNPIKVQSASTLVVNGLYAFSRNPMYLALALLLLSVCLYLANPWTVLGMLFFVLFITRFQILPEEKALMDVFGERYQAYRKRVRRWL</sequence>
<comment type="caution">
    <text evidence="6">The sequence shown here is derived from an EMBL/GenBank/DDBJ whole genome shotgun (WGS) entry which is preliminary data.</text>
</comment>
<dbReference type="Proteomes" id="UP001059610">
    <property type="component" value="Unassembled WGS sequence"/>
</dbReference>
<evidence type="ECO:0000256" key="3">
    <source>
        <dbReference type="ARBA" id="ARBA00022989"/>
    </source>
</evidence>
<evidence type="ECO:0000313" key="7">
    <source>
        <dbReference type="Proteomes" id="UP001059610"/>
    </source>
</evidence>
<comment type="subcellular location">
    <subcellularLocation>
        <location evidence="1">Endomembrane system</location>
        <topology evidence="1">Multi-pass membrane protein</topology>
    </subcellularLocation>
</comment>
<keyword evidence="7" id="KW-1185">Reference proteome</keyword>
<keyword evidence="2 5" id="KW-0812">Transmembrane</keyword>
<protein>
    <submittedName>
        <fullName evidence="6">Membrane protein</fullName>
    </submittedName>
</protein>
<gene>
    <name evidence="6" type="ORF">SOASR032_09800</name>
</gene>
<accession>A0ABQ5LHG8</accession>